<dbReference type="Proteomes" id="UP000187203">
    <property type="component" value="Unassembled WGS sequence"/>
</dbReference>
<keyword evidence="2" id="KW-1185">Reference proteome</keyword>
<accession>A0A1R3KIG9</accession>
<evidence type="ECO:0000313" key="1">
    <source>
        <dbReference type="EMBL" id="OMP06893.1"/>
    </source>
</evidence>
<sequence>MTLCWRNRRFRRLLAGVSPRNFAVNGGRGRNFARQVGYKITISEAVSSLLKRKGC</sequence>
<organism evidence="1 2">
    <name type="scientific">Corchorus olitorius</name>
    <dbReference type="NCBI Taxonomy" id="93759"/>
    <lineage>
        <taxon>Eukaryota</taxon>
        <taxon>Viridiplantae</taxon>
        <taxon>Streptophyta</taxon>
        <taxon>Embryophyta</taxon>
        <taxon>Tracheophyta</taxon>
        <taxon>Spermatophyta</taxon>
        <taxon>Magnoliopsida</taxon>
        <taxon>eudicotyledons</taxon>
        <taxon>Gunneridae</taxon>
        <taxon>Pentapetalae</taxon>
        <taxon>rosids</taxon>
        <taxon>malvids</taxon>
        <taxon>Malvales</taxon>
        <taxon>Malvaceae</taxon>
        <taxon>Grewioideae</taxon>
        <taxon>Apeibeae</taxon>
        <taxon>Corchorus</taxon>
    </lineage>
</organism>
<dbReference type="EMBL" id="AWUE01013467">
    <property type="protein sequence ID" value="OMP06893.1"/>
    <property type="molecule type" value="Genomic_DNA"/>
</dbReference>
<proteinExistence type="predicted"/>
<reference evidence="2" key="1">
    <citation type="submission" date="2013-09" db="EMBL/GenBank/DDBJ databases">
        <title>Corchorus olitorius genome sequencing.</title>
        <authorList>
            <person name="Alam M."/>
            <person name="Haque M.S."/>
            <person name="Islam M.S."/>
            <person name="Emdad E.M."/>
            <person name="Islam M.M."/>
            <person name="Ahmed B."/>
            <person name="Halim A."/>
            <person name="Hossen Q.M.M."/>
            <person name="Hossain M.Z."/>
            <person name="Ahmed R."/>
            <person name="Khan M.M."/>
            <person name="Islam R."/>
            <person name="Rashid M.M."/>
            <person name="Khan S.A."/>
            <person name="Rahman M.S."/>
            <person name="Alam M."/>
            <person name="Yahiya A.S."/>
            <person name="Khan M.S."/>
            <person name="Azam M.S."/>
            <person name="Haque T."/>
            <person name="Lashkar M.Z.H."/>
            <person name="Akhand A.I."/>
            <person name="Morshed G."/>
            <person name="Roy S."/>
            <person name="Uddin K.S."/>
            <person name="Rabeya T."/>
            <person name="Hossain A.S."/>
            <person name="Chowdhury A."/>
            <person name="Snigdha A.R."/>
            <person name="Mortoza M.S."/>
            <person name="Matin S.A."/>
            <person name="Hoque S.M.E."/>
            <person name="Islam M.K."/>
            <person name="Roy D.K."/>
            <person name="Haider R."/>
            <person name="Moosa M.M."/>
            <person name="Elias S.M."/>
            <person name="Hasan A.M."/>
            <person name="Jahan S."/>
            <person name="Shafiuddin M."/>
            <person name="Mahmood N."/>
            <person name="Shommy N.S."/>
        </authorList>
    </citation>
    <scope>NUCLEOTIDE SEQUENCE [LARGE SCALE GENOMIC DNA]</scope>
    <source>
        <strain evidence="2">cv. O-4</strain>
    </source>
</reference>
<dbReference type="AlphaFoldDB" id="A0A1R3KIG9"/>
<comment type="caution">
    <text evidence="1">The sequence shown here is derived from an EMBL/GenBank/DDBJ whole genome shotgun (WGS) entry which is preliminary data.</text>
</comment>
<gene>
    <name evidence="1" type="ORF">COLO4_07817</name>
</gene>
<name>A0A1R3KIG9_9ROSI</name>
<evidence type="ECO:0000313" key="2">
    <source>
        <dbReference type="Proteomes" id="UP000187203"/>
    </source>
</evidence>
<protein>
    <submittedName>
        <fullName evidence="1">Uncharacterized protein</fullName>
    </submittedName>
</protein>